<keyword evidence="3" id="KW-1185">Reference proteome</keyword>
<dbReference type="HOGENOM" id="CLU_068775_0_0_1"/>
<gene>
    <name evidence="2" type="ORF">AMTR_s00110p00120490</name>
</gene>
<evidence type="ECO:0000256" key="1">
    <source>
        <dbReference type="SAM" id="MobiDB-lite"/>
    </source>
</evidence>
<dbReference type="OMA" id="THMINTS"/>
<dbReference type="AlphaFoldDB" id="W1NZ44"/>
<sequence length="305" mass="33977">MQTLISIPASSSASSPNPKPNPISGSSSSLIWSRNPCSNLRSETPVQIRLWRPAAQRNIRNQWSTIVSQKQKWSSASSNGRSLASSLVNAYLSCRYLPSMDLGVLSSMNGIRDKAHQKLAQKQEHYREQLLLSYSELVSTVCQMVRASQSMRCFLKGSLDSPIVEFCSQPGNSDDCGDGRGVPVFSYLSVTYFESLAQELTQMFVLELNLKRLLVAALCCITCDDGINTQANVLNWSNELFPGEFENMGSIGLLNEESCLPIPPCIQGRENGDTNMERLSQHPEREVMQVYLTVWLAEVNINTRR</sequence>
<feature type="region of interest" description="Disordered" evidence="1">
    <location>
        <begin position="1"/>
        <end position="30"/>
    </location>
</feature>
<dbReference type="PANTHER" id="PTHR15827:SF2">
    <property type="entry name" value="CYCLIN-DEPENDENT KINASE 2-INTERACTING PROTEIN"/>
    <property type="match status" value="1"/>
</dbReference>
<dbReference type="Gramene" id="ERM99969">
    <property type="protein sequence ID" value="ERM99969"/>
    <property type="gene ID" value="AMTR_s00110p00120490"/>
</dbReference>
<organism evidence="2 3">
    <name type="scientific">Amborella trichopoda</name>
    <dbReference type="NCBI Taxonomy" id="13333"/>
    <lineage>
        <taxon>Eukaryota</taxon>
        <taxon>Viridiplantae</taxon>
        <taxon>Streptophyta</taxon>
        <taxon>Embryophyta</taxon>
        <taxon>Tracheophyta</taxon>
        <taxon>Spermatophyta</taxon>
        <taxon>Magnoliopsida</taxon>
        <taxon>Amborellales</taxon>
        <taxon>Amborellaceae</taxon>
        <taxon>Amborella</taxon>
    </lineage>
</organism>
<dbReference type="eggNOG" id="ENOG502QR42">
    <property type="taxonomic scope" value="Eukaryota"/>
</dbReference>
<dbReference type="EMBL" id="KI394965">
    <property type="protein sequence ID" value="ERM99969.1"/>
    <property type="molecule type" value="Genomic_DNA"/>
</dbReference>
<feature type="compositionally biased region" description="Low complexity" evidence="1">
    <location>
        <begin position="1"/>
        <end position="29"/>
    </location>
</feature>
<reference evidence="3" key="1">
    <citation type="journal article" date="2013" name="Science">
        <title>The Amborella genome and the evolution of flowering plants.</title>
        <authorList>
            <consortium name="Amborella Genome Project"/>
        </authorList>
    </citation>
    <scope>NUCLEOTIDE SEQUENCE [LARGE SCALE GENOMIC DNA]</scope>
</reference>
<dbReference type="Proteomes" id="UP000017836">
    <property type="component" value="Unassembled WGS sequence"/>
</dbReference>
<evidence type="ECO:0000313" key="2">
    <source>
        <dbReference type="EMBL" id="ERM99969.1"/>
    </source>
</evidence>
<evidence type="ECO:0000313" key="3">
    <source>
        <dbReference type="Proteomes" id="UP000017836"/>
    </source>
</evidence>
<proteinExistence type="predicted"/>
<name>W1NZ44_AMBTC</name>
<dbReference type="PANTHER" id="PTHR15827">
    <property type="entry name" value="CYCLIN-DEPENDENT KINASE 2-INTERACTING PROTEIN"/>
    <property type="match status" value="1"/>
</dbReference>
<accession>W1NZ44</accession>
<protein>
    <submittedName>
        <fullName evidence="2">Uncharacterized protein</fullName>
    </submittedName>
</protein>